<dbReference type="PANTHER" id="PTHR22617:SF23">
    <property type="entry name" value="CHEMOTAXIS PROTEIN CHEW"/>
    <property type="match status" value="1"/>
</dbReference>
<dbReference type="GO" id="GO:0007165">
    <property type="term" value="P:signal transduction"/>
    <property type="evidence" value="ECO:0007669"/>
    <property type="project" value="InterPro"/>
</dbReference>
<dbReference type="GO" id="GO:0005829">
    <property type="term" value="C:cytosol"/>
    <property type="evidence" value="ECO:0007669"/>
    <property type="project" value="TreeGrafter"/>
</dbReference>
<evidence type="ECO:0000313" key="2">
    <source>
        <dbReference type="EMBL" id="PZO42144.1"/>
    </source>
</evidence>
<dbReference type="PANTHER" id="PTHR22617">
    <property type="entry name" value="CHEMOTAXIS SENSOR HISTIDINE KINASE-RELATED"/>
    <property type="match status" value="1"/>
</dbReference>
<dbReference type="Gene3D" id="2.30.30.40">
    <property type="entry name" value="SH3 Domains"/>
    <property type="match status" value="1"/>
</dbReference>
<gene>
    <name evidence="2" type="ORF">DCF19_07835</name>
</gene>
<comment type="caution">
    <text evidence="2">The sequence shown here is derived from an EMBL/GenBank/DDBJ whole genome shotgun (WGS) entry which is preliminary data.</text>
</comment>
<accession>A0A2W4WAT0</accession>
<name>A0A2W4WAT0_9CYAN</name>
<protein>
    <recommendedName>
        <fullName evidence="1">CheW-like domain-containing protein</fullName>
    </recommendedName>
</protein>
<evidence type="ECO:0000259" key="1">
    <source>
        <dbReference type="PROSITE" id="PS50851"/>
    </source>
</evidence>
<feature type="domain" description="CheW-like" evidence="1">
    <location>
        <begin position="24"/>
        <end position="168"/>
    </location>
</feature>
<dbReference type="InterPro" id="IPR002545">
    <property type="entry name" value="CheW-lke_dom"/>
</dbReference>
<dbReference type="AlphaFoldDB" id="A0A2W4WAT0"/>
<dbReference type="EMBL" id="QBML01000008">
    <property type="protein sequence ID" value="PZO42144.1"/>
    <property type="molecule type" value="Genomic_DNA"/>
</dbReference>
<dbReference type="InterPro" id="IPR036061">
    <property type="entry name" value="CheW-like_dom_sf"/>
</dbReference>
<dbReference type="PROSITE" id="PS50851">
    <property type="entry name" value="CHEW"/>
    <property type="match status" value="1"/>
</dbReference>
<reference evidence="2 3" key="2">
    <citation type="submission" date="2018-06" db="EMBL/GenBank/DDBJ databases">
        <title>Metagenomic assembly of (sub)arctic Cyanobacteria and their associated microbiome from non-axenic cultures.</title>
        <authorList>
            <person name="Baurain D."/>
        </authorList>
    </citation>
    <scope>NUCLEOTIDE SEQUENCE [LARGE SCALE GENOMIC DNA]</scope>
    <source>
        <strain evidence="2">ULC066bin1</strain>
    </source>
</reference>
<proteinExistence type="predicted"/>
<dbReference type="InterPro" id="IPR039315">
    <property type="entry name" value="CheW"/>
</dbReference>
<dbReference type="GO" id="GO:0006935">
    <property type="term" value="P:chemotaxis"/>
    <property type="evidence" value="ECO:0007669"/>
    <property type="project" value="InterPro"/>
</dbReference>
<evidence type="ECO:0000313" key="3">
    <source>
        <dbReference type="Proteomes" id="UP000249467"/>
    </source>
</evidence>
<dbReference type="SUPFAM" id="SSF50341">
    <property type="entry name" value="CheW-like"/>
    <property type="match status" value="1"/>
</dbReference>
<sequence length="170" mass="19317">MYTFSESANRIQDVKTDVEQDVKLDTCLKFEIDPQTIGLLESEFAQEVLTIKSTHIMPVPNKPSCILGILSSRRRVYWAIDLAMLMGLQPLDQNIRLYEVILTTVQELALALVVPRILGVVHIPNDRIENDNFSTPATLKPYVKGYVNEKKETSYLLRAENILMSTILHS</sequence>
<reference evidence="2 3" key="1">
    <citation type="submission" date="2018-04" db="EMBL/GenBank/DDBJ databases">
        <authorList>
            <person name="Go L.Y."/>
            <person name="Mitchell J.A."/>
        </authorList>
    </citation>
    <scope>NUCLEOTIDE SEQUENCE [LARGE SCALE GENOMIC DNA]</scope>
    <source>
        <strain evidence="2">ULC066bin1</strain>
    </source>
</reference>
<dbReference type="SMART" id="SM00260">
    <property type="entry name" value="CheW"/>
    <property type="match status" value="1"/>
</dbReference>
<dbReference type="Gene3D" id="2.40.50.180">
    <property type="entry name" value="CheA-289, Domain 4"/>
    <property type="match status" value="1"/>
</dbReference>
<organism evidence="2 3">
    <name type="scientific">Pseudanabaena frigida</name>
    <dbReference type="NCBI Taxonomy" id="945775"/>
    <lineage>
        <taxon>Bacteria</taxon>
        <taxon>Bacillati</taxon>
        <taxon>Cyanobacteriota</taxon>
        <taxon>Cyanophyceae</taxon>
        <taxon>Pseudanabaenales</taxon>
        <taxon>Pseudanabaenaceae</taxon>
        <taxon>Pseudanabaena</taxon>
    </lineage>
</organism>
<dbReference type="Pfam" id="PF01584">
    <property type="entry name" value="CheW"/>
    <property type="match status" value="1"/>
</dbReference>
<dbReference type="Proteomes" id="UP000249467">
    <property type="component" value="Unassembled WGS sequence"/>
</dbReference>